<dbReference type="Pfam" id="PF13808">
    <property type="entry name" value="DDE_Tnp_1_assoc"/>
    <property type="match status" value="1"/>
</dbReference>
<sequence>MAVVGDLAVVDREALAARIPALVAHLAWVPDPRDPRGVRHSLVSLLATAVAATIAGARSLAAIAEWAADPGMTAELLEALQVRFDPLSRRFEVPDEATFRDVLERLDASAFTAATSAWLGELADLRDGAGQQAGARPPIRTGRPKQESVAVDGKALRGTRHHTASGRARHLLAAVGTRLGRLMGQVEVDGKTNELSAFRPLLEPLDLTDRVVTADALHTQRDHAAFLVTEKHAHFILVVKKNQRSLYHQLKALPWRKIPVGHTEDHHGHGRTERRGIKICSLAEGLLFPHAHQAICITRRVRPRTGGRWTTVTVYAVTSLNAHQATAAQIARWIRSHWRIEALHHIRDVTYREDHSQIRTGSGPAVMAALRSLAITILKFCGWTNIAKANRHHHKDPRRCLATLGLTNRHQGR</sequence>
<gene>
    <name evidence="3" type="ORF">SM436_37715</name>
</gene>
<dbReference type="PANTHER" id="PTHR30298:SF0">
    <property type="entry name" value="PROTEIN YBFL-RELATED"/>
    <property type="match status" value="1"/>
</dbReference>
<dbReference type="EMBL" id="JAXCEH010000072">
    <property type="protein sequence ID" value="MFA1559457.1"/>
    <property type="molecule type" value="Genomic_DNA"/>
</dbReference>
<dbReference type="NCBIfam" id="NF033564">
    <property type="entry name" value="transpos_ISAs1"/>
    <property type="match status" value="1"/>
</dbReference>
<dbReference type="Proteomes" id="UP001569904">
    <property type="component" value="Unassembled WGS sequence"/>
</dbReference>
<feature type="domain" description="H repeat-associated protein N-terminal" evidence="2">
    <location>
        <begin position="24"/>
        <end position="119"/>
    </location>
</feature>
<dbReference type="InterPro" id="IPR002559">
    <property type="entry name" value="Transposase_11"/>
</dbReference>
<dbReference type="PANTHER" id="PTHR30298">
    <property type="entry name" value="H REPEAT-ASSOCIATED PREDICTED TRANSPOSASE"/>
    <property type="match status" value="1"/>
</dbReference>
<evidence type="ECO:0000313" key="3">
    <source>
        <dbReference type="EMBL" id="MFA1559457.1"/>
    </source>
</evidence>
<evidence type="ECO:0000259" key="1">
    <source>
        <dbReference type="Pfam" id="PF01609"/>
    </source>
</evidence>
<keyword evidence="4" id="KW-1185">Reference proteome</keyword>
<comment type="caution">
    <text evidence="3">The sequence shown here is derived from an EMBL/GenBank/DDBJ whole genome shotgun (WGS) entry which is preliminary data.</text>
</comment>
<evidence type="ECO:0000259" key="2">
    <source>
        <dbReference type="Pfam" id="PF13808"/>
    </source>
</evidence>
<protein>
    <submittedName>
        <fullName evidence="3">ISAs1 family transposase</fullName>
    </submittedName>
</protein>
<reference evidence="3 4" key="1">
    <citation type="submission" date="2023-11" db="EMBL/GenBank/DDBJ databases">
        <title>Actinomadura monticuli sp. nov., isolated from volcanic ash.</title>
        <authorList>
            <person name="Lee S.D."/>
            <person name="Yang H."/>
            <person name="Kim I.S."/>
        </authorList>
    </citation>
    <scope>NUCLEOTIDE SEQUENCE [LARGE SCALE GENOMIC DNA]</scope>
    <source>
        <strain evidence="3 4">DSM 45346</strain>
    </source>
</reference>
<dbReference type="InterPro" id="IPR032806">
    <property type="entry name" value="YbfD_N"/>
</dbReference>
<feature type="domain" description="Transposase IS4-like" evidence="1">
    <location>
        <begin position="146"/>
        <end position="376"/>
    </location>
</feature>
<accession>A0ABV4R972</accession>
<dbReference type="InterPro" id="IPR051698">
    <property type="entry name" value="Transposase_11-like"/>
</dbReference>
<dbReference type="Pfam" id="PF01609">
    <property type="entry name" value="DDE_Tnp_1"/>
    <property type="match status" value="1"/>
</dbReference>
<evidence type="ECO:0000313" key="4">
    <source>
        <dbReference type="Proteomes" id="UP001569904"/>
    </source>
</evidence>
<proteinExistence type="predicted"/>
<organism evidence="3 4">
    <name type="scientific">Actinomadura chokoriensis</name>
    <dbReference type="NCBI Taxonomy" id="454156"/>
    <lineage>
        <taxon>Bacteria</taxon>
        <taxon>Bacillati</taxon>
        <taxon>Actinomycetota</taxon>
        <taxon>Actinomycetes</taxon>
        <taxon>Streptosporangiales</taxon>
        <taxon>Thermomonosporaceae</taxon>
        <taxon>Actinomadura</taxon>
    </lineage>
</organism>
<dbReference type="RefSeq" id="WP_371946474.1">
    <property type="nucleotide sequence ID" value="NZ_JAXCEH010000072.1"/>
</dbReference>
<name>A0ABV4R972_9ACTN</name>
<dbReference type="InterPro" id="IPR047647">
    <property type="entry name" value="ISAs1_transpos"/>
</dbReference>